<proteinExistence type="predicted"/>
<evidence type="ECO:0000256" key="2">
    <source>
        <dbReference type="SAM" id="SignalP"/>
    </source>
</evidence>
<keyword evidence="4" id="KW-1185">Reference proteome</keyword>
<accession>A0AAV2KTL3</accession>
<feature type="region of interest" description="Disordered" evidence="1">
    <location>
        <begin position="53"/>
        <end position="85"/>
    </location>
</feature>
<keyword evidence="2" id="KW-0732">Signal</keyword>
<feature type="chain" id="PRO_5043416123" description="Secreted protein" evidence="2">
    <location>
        <begin position="22"/>
        <end position="85"/>
    </location>
</feature>
<feature type="compositionally biased region" description="Polar residues" evidence="1">
    <location>
        <begin position="53"/>
        <end position="70"/>
    </location>
</feature>
<feature type="signal peptide" evidence="2">
    <location>
        <begin position="1"/>
        <end position="21"/>
    </location>
</feature>
<evidence type="ECO:0008006" key="5">
    <source>
        <dbReference type="Google" id="ProtNLM"/>
    </source>
</evidence>
<reference evidence="3 4" key="1">
    <citation type="submission" date="2024-04" db="EMBL/GenBank/DDBJ databases">
        <authorList>
            <person name="Waldvogel A.-M."/>
            <person name="Schoenle A."/>
        </authorList>
    </citation>
    <scope>NUCLEOTIDE SEQUENCE [LARGE SCALE GENOMIC DNA]</scope>
</reference>
<organism evidence="3 4">
    <name type="scientific">Knipowitschia caucasica</name>
    <name type="common">Caucasian dwarf goby</name>
    <name type="synonym">Pomatoschistus caucasicus</name>
    <dbReference type="NCBI Taxonomy" id="637954"/>
    <lineage>
        <taxon>Eukaryota</taxon>
        <taxon>Metazoa</taxon>
        <taxon>Chordata</taxon>
        <taxon>Craniata</taxon>
        <taxon>Vertebrata</taxon>
        <taxon>Euteleostomi</taxon>
        <taxon>Actinopterygii</taxon>
        <taxon>Neopterygii</taxon>
        <taxon>Teleostei</taxon>
        <taxon>Neoteleostei</taxon>
        <taxon>Acanthomorphata</taxon>
        <taxon>Gobiaria</taxon>
        <taxon>Gobiiformes</taxon>
        <taxon>Gobioidei</taxon>
        <taxon>Gobiidae</taxon>
        <taxon>Gobiinae</taxon>
        <taxon>Knipowitschia</taxon>
    </lineage>
</organism>
<sequence length="85" mass="9980">MRWHQKRGLSGLRLLFTRLHASSVCRYTHYYSPKYCHAKVYCPLKLYSPGQQRFLQGPNRTTSTHSSSNGIHRPRKSNTNKIDIF</sequence>
<name>A0AAV2KTL3_KNICA</name>
<dbReference type="AlphaFoldDB" id="A0AAV2KTL3"/>
<dbReference type="Proteomes" id="UP001497482">
    <property type="component" value="Chromosome 2"/>
</dbReference>
<protein>
    <recommendedName>
        <fullName evidence="5">Secreted protein</fullName>
    </recommendedName>
</protein>
<dbReference type="EMBL" id="OZ035824">
    <property type="protein sequence ID" value="CAL1592341.1"/>
    <property type="molecule type" value="Genomic_DNA"/>
</dbReference>
<evidence type="ECO:0000313" key="3">
    <source>
        <dbReference type="EMBL" id="CAL1592341.1"/>
    </source>
</evidence>
<gene>
    <name evidence="3" type="ORF">KC01_LOCUS21599</name>
</gene>
<evidence type="ECO:0000256" key="1">
    <source>
        <dbReference type="SAM" id="MobiDB-lite"/>
    </source>
</evidence>
<evidence type="ECO:0000313" key="4">
    <source>
        <dbReference type="Proteomes" id="UP001497482"/>
    </source>
</evidence>